<feature type="coiled-coil region" evidence="1">
    <location>
        <begin position="4"/>
        <end position="38"/>
    </location>
</feature>
<evidence type="ECO:0000256" key="1">
    <source>
        <dbReference type="SAM" id="Coils"/>
    </source>
</evidence>
<reference evidence="2" key="1">
    <citation type="submission" date="2022-12" db="EMBL/GenBank/DDBJ databases">
        <title>Genomic Characterization of Candidatus Phytoplasma sacchari in China.</title>
        <authorList>
            <person name="Zhang R.-Y."/>
        </authorList>
    </citation>
    <scope>NUCLEOTIDE SEQUENCE [LARGE SCALE GENOMIC DNA]</scope>
    <source>
        <strain evidence="2">SCWL1</strain>
    </source>
</reference>
<protein>
    <submittedName>
        <fullName evidence="2">Uncharacterized protein</fullName>
    </submittedName>
</protein>
<accession>A0ABY7M3C7</accession>
<keyword evidence="1" id="KW-0175">Coiled coil</keyword>
<dbReference type="EMBL" id="CP115156">
    <property type="protein sequence ID" value="WBL31589.1"/>
    <property type="molecule type" value="Genomic_DNA"/>
</dbReference>
<name>A0ABY7M3C7_9MOLU</name>
<evidence type="ECO:0000313" key="2">
    <source>
        <dbReference type="EMBL" id="WBL31589.1"/>
    </source>
</evidence>
<evidence type="ECO:0000313" key="3">
    <source>
        <dbReference type="Proteomes" id="UP001210120"/>
    </source>
</evidence>
<keyword evidence="3" id="KW-1185">Reference proteome</keyword>
<sequence length="102" mass="12374">MKKTNSLETEIQILKNQIDDLSRKKDLILEEINKSEKDLLLYLKEEKNENINFSKSDLTNLKFKIYFLRKKNFLLKTQFHEVALEKRNLEIELRKFSNLEKK</sequence>
<proteinExistence type="predicted"/>
<dbReference type="Proteomes" id="UP001210120">
    <property type="component" value="Chromosome"/>
</dbReference>
<organism evidence="2 3">
    <name type="scientific">Candidatus Phytoplasma sacchari</name>
    <dbReference type="NCBI Taxonomy" id="2609813"/>
    <lineage>
        <taxon>Bacteria</taxon>
        <taxon>Bacillati</taxon>
        <taxon>Mycoplasmatota</taxon>
        <taxon>Mollicutes</taxon>
        <taxon>Acholeplasmatales</taxon>
        <taxon>Acholeplasmataceae</taxon>
        <taxon>Candidatus Phytoplasma</taxon>
        <taxon>16SrXI (Rice yellow dwarf group)</taxon>
    </lineage>
</organism>
<gene>
    <name evidence="2" type="ORF">O7R10_00810</name>
</gene>